<organism evidence="2 3">
    <name type="scientific">Musa acuminata subsp. malaccensis</name>
    <name type="common">Wild banana</name>
    <name type="synonym">Musa malaccensis</name>
    <dbReference type="NCBI Taxonomy" id="214687"/>
    <lineage>
        <taxon>Eukaryota</taxon>
        <taxon>Viridiplantae</taxon>
        <taxon>Streptophyta</taxon>
        <taxon>Embryophyta</taxon>
        <taxon>Tracheophyta</taxon>
        <taxon>Spermatophyta</taxon>
        <taxon>Magnoliopsida</taxon>
        <taxon>Liliopsida</taxon>
        <taxon>Zingiberales</taxon>
        <taxon>Musaceae</taxon>
        <taxon>Musa</taxon>
    </lineage>
</organism>
<evidence type="ECO:0000313" key="1">
    <source>
        <dbReference type="EMBL" id="CAG1848260.1"/>
    </source>
</evidence>
<reference evidence="2" key="2">
    <citation type="submission" date="2021-05" db="UniProtKB">
        <authorList>
            <consortium name="EnsemblPlants"/>
        </authorList>
    </citation>
    <scope>IDENTIFICATION</scope>
    <source>
        <strain evidence="2">subsp. malaccensis</strain>
    </source>
</reference>
<keyword evidence="3" id="KW-1185">Reference proteome</keyword>
<dbReference type="InParanoid" id="A0A804JNL3"/>
<dbReference type="Gramene" id="Ma06_t34340.1">
    <property type="protein sequence ID" value="Ma06_p34340.1"/>
    <property type="gene ID" value="Ma06_g34340"/>
</dbReference>
<proteinExistence type="predicted"/>
<dbReference type="AlphaFoldDB" id="A0A804JNL3"/>
<evidence type="ECO:0000313" key="3">
    <source>
        <dbReference type="Proteomes" id="UP000012960"/>
    </source>
</evidence>
<reference evidence="1" key="1">
    <citation type="submission" date="2021-03" db="EMBL/GenBank/DDBJ databases">
        <authorList>
            <consortium name="Genoscope - CEA"/>
            <person name="William W."/>
        </authorList>
    </citation>
    <scope>NUCLEOTIDE SEQUENCE</scope>
    <source>
        <strain evidence="1">Doubled-haploid Pahang</strain>
    </source>
</reference>
<name>A0A804JNL3_MUSAM</name>
<sequence>MQRAPDSGDSKGSTFSREECFQRNKVLKAKREAYCFPSTGEINNEREWKNRSTRRCRVGIGSQSCSIHETGGQPTLGGGVVACT</sequence>
<gene>
    <name evidence="1" type="ORF">GSMUA_180550.1</name>
</gene>
<evidence type="ECO:0000313" key="2">
    <source>
        <dbReference type="EnsemblPlants" id="Ma06_p34340.1"/>
    </source>
</evidence>
<protein>
    <submittedName>
        <fullName evidence="1">(wild Malaysian banana) hypothetical protein</fullName>
    </submittedName>
</protein>
<accession>A0A804JNL3</accession>
<dbReference type="Proteomes" id="UP000012960">
    <property type="component" value="Unplaced"/>
</dbReference>
<dbReference type="EMBL" id="HG996471">
    <property type="protein sequence ID" value="CAG1848260.1"/>
    <property type="molecule type" value="Genomic_DNA"/>
</dbReference>
<dbReference type="EnsemblPlants" id="Ma06_t34340.1">
    <property type="protein sequence ID" value="Ma06_p34340.1"/>
    <property type="gene ID" value="Ma06_g34340"/>
</dbReference>